<reference evidence="1" key="1">
    <citation type="submission" date="2020-05" db="EMBL/GenBank/DDBJ databases">
        <authorList>
            <person name="Chiriac C."/>
            <person name="Salcher M."/>
            <person name="Ghai R."/>
            <person name="Kavagutti S V."/>
        </authorList>
    </citation>
    <scope>NUCLEOTIDE SEQUENCE</scope>
</reference>
<accession>A0A6J6BJ22</accession>
<gene>
    <name evidence="1" type="ORF">UFOPK1505_00089</name>
</gene>
<proteinExistence type="predicted"/>
<sequence>MISSLDISTRSKPNVFAHPIWRLISAIRSLLDAILIEPHSRQVAGVSLFSNSLYNSTEYIFILVRVGSARSCPTRPAE</sequence>
<evidence type="ECO:0000313" key="1">
    <source>
        <dbReference type="EMBL" id="CAB4539016.1"/>
    </source>
</evidence>
<organism evidence="1">
    <name type="scientific">freshwater metagenome</name>
    <dbReference type="NCBI Taxonomy" id="449393"/>
    <lineage>
        <taxon>unclassified sequences</taxon>
        <taxon>metagenomes</taxon>
        <taxon>ecological metagenomes</taxon>
    </lineage>
</organism>
<dbReference type="EMBL" id="CAEZSS010000008">
    <property type="protein sequence ID" value="CAB4539016.1"/>
    <property type="molecule type" value="Genomic_DNA"/>
</dbReference>
<dbReference type="AlphaFoldDB" id="A0A6J6BJ22"/>
<name>A0A6J6BJ22_9ZZZZ</name>
<protein>
    <submittedName>
        <fullName evidence="1">Unannotated protein</fullName>
    </submittedName>
</protein>